<dbReference type="InterPro" id="IPR011545">
    <property type="entry name" value="DEAD/DEAH_box_helicase_dom"/>
</dbReference>
<dbReference type="GO" id="GO:0033592">
    <property type="term" value="F:RNA strand annealing activity"/>
    <property type="evidence" value="ECO:0007669"/>
    <property type="project" value="TreeGrafter"/>
</dbReference>
<evidence type="ECO:0000256" key="6">
    <source>
        <dbReference type="SAM" id="MobiDB-lite"/>
    </source>
</evidence>
<feature type="short sequence motif" description="Q motif" evidence="5">
    <location>
        <begin position="2"/>
        <end position="30"/>
    </location>
</feature>
<dbReference type="RefSeq" id="WP_072911128.1">
    <property type="nucleotide sequence ID" value="NZ_FRAR01000007.1"/>
</dbReference>
<keyword evidence="4" id="KW-0067">ATP-binding</keyword>
<dbReference type="InterPro" id="IPR014014">
    <property type="entry name" value="RNA_helicase_DEAD_Q_motif"/>
</dbReference>
<evidence type="ECO:0000313" key="11">
    <source>
        <dbReference type="Proteomes" id="UP000183997"/>
    </source>
</evidence>
<dbReference type="InterPro" id="IPR050547">
    <property type="entry name" value="DEAD_box_RNA_helicases"/>
</dbReference>
<dbReference type="InterPro" id="IPR044742">
    <property type="entry name" value="DEAD/DEAH_RhlB"/>
</dbReference>
<dbReference type="PANTHER" id="PTHR47963">
    <property type="entry name" value="DEAD-BOX ATP-DEPENDENT RNA HELICASE 47, MITOCHONDRIAL"/>
    <property type="match status" value="1"/>
</dbReference>
<dbReference type="GO" id="GO:0005829">
    <property type="term" value="C:cytosol"/>
    <property type="evidence" value="ECO:0007669"/>
    <property type="project" value="TreeGrafter"/>
</dbReference>
<dbReference type="Pfam" id="PF00270">
    <property type="entry name" value="DEAD"/>
    <property type="match status" value="1"/>
</dbReference>
<evidence type="ECO:0000259" key="9">
    <source>
        <dbReference type="PROSITE" id="PS51195"/>
    </source>
</evidence>
<dbReference type="Gene3D" id="3.40.50.300">
    <property type="entry name" value="P-loop containing nucleotide triphosphate hydrolases"/>
    <property type="match status" value="2"/>
</dbReference>
<sequence length="398" mass="44273">MTTFDEIGLPLKLIEGLHKGGITQPTEIQAKAIPLLLKNKDIIGQSQTGSGKTLAYLLPLFQKINSDKREMQAIILAPTHELAMQIHKEIKILAENSGVAVTSTPIIGDVNIARQIEALREKPHIIVGSVGRIQELIGKKKISAHTIKTIVIDEGDRLLGQNDINRVKAVIKATMKDRQLMVFGAHIAGKVLAEAMGLMIEAEVIKIDDKPLVNSNITHLYFMAESQRDKLEVLRKLVAALKPQKAIVFVNNNEEIARITERLQYHHYKAYKILGRMSKEERQRALEGFRGEETQLLVASDIAARGLDVKGVTHIFNLDFPEDAKEYLHRSGRTGRSGQLGTAVSIVTEREVPIIKRYEKELMVKIARKRVFKGAIVGPGQGKRAVKSPSKPSPRSKR</sequence>
<dbReference type="PANTHER" id="PTHR47963:SF7">
    <property type="entry name" value="ATP-DEPENDENT RNA HELICASE YFML-RELATED"/>
    <property type="match status" value="1"/>
</dbReference>
<protein>
    <submittedName>
        <fullName evidence="10">Superfamily II DNA and RNA helicase</fullName>
    </submittedName>
</protein>
<keyword evidence="1" id="KW-0547">Nucleotide-binding</keyword>
<organism evidence="10 11">
    <name type="scientific">Desulforamulus aeronauticus DSM 10349</name>
    <dbReference type="NCBI Taxonomy" id="1121421"/>
    <lineage>
        <taxon>Bacteria</taxon>
        <taxon>Bacillati</taxon>
        <taxon>Bacillota</taxon>
        <taxon>Clostridia</taxon>
        <taxon>Eubacteriales</taxon>
        <taxon>Peptococcaceae</taxon>
        <taxon>Desulforamulus</taxon>
    </lineage>
</organism>
<evidence type="ECO:0000259" key="8">
    <source>
        <dbReference type="PROSITE" id="PS51194"/>
    </source>
</evidence>
<dbReference type="InterPro" id="IPR014001">
    <property type="entry name" value="Helicase_ATP-bd"/>
</dbReference>
<dbReference type="GO" id="GO:0003724">
    <property type="term" value="F:RNA helicase activity"/>
    <property type="evidence" value="ECO:0007669"/>
    <property type="project" value="InterPro"/>
</dbReference>
<dbReference type="InterPro" id="IPR027417">
    <property type="entry name" value="P-loop_NTPase"/>
</dbReference>
<dbReference type="GO" id="GO:0016787">
    <property type="term" value="F:hydrolase activity"/>
    <property type="evidence" value="ECO:0007669"/>
    <property type="project" value="UniProtKB-KW"/>
</dbReference>
<feature type="domain" description="Helicase ATP-binding" evidence="7">
    <location>
        <begin position="33"/>
        <end position="205"/>
    </location>
</feature>
<gene>
    <name evidence="10" type="ORF">SAMN02745123_00812</name>
</gene>
<dbReference type="InterPro" id="IPR001650">
    <property type="entry name" value="Helicase_C-like"/>
</dbReference>
<feature type="domain" description="DEAD-box RNA helicase Q" evidence="9">
    <location>
        <begin position="2"/>
        <end position="30"/>
    </location>
</feature>
<dbReference type="PROSITE" id="PS51194">
    <property type="entry name" value="HELICASE_CTER"/>
    <property type="match status" value="1"/>
</dbReference>
<feature type="region of interest" description="Disordered" evidence="6">
    <location>
        <begin position="379"/>
        <end position="398"/>
    </location>
</feature>
<keyword evidence="3 10" id="KW-0347">Helicase</keyword>
<evidence type="ECO:0000256" key="1">
    <source>
        <dbReference type="ARBA" id="ARBA00022741"/>
    </source>
</evidence>
<dbReference type="Proteomes" id="UP000183997">
    <property type="component" value="Unassembled WGS sequence"/>
</dbReference>
<evidence type="ECO:0000259" key="7">
    <source>
        <dbReference type="PROSITE" id="PS51192"/>
    </source>
</evidence>
<dbReference type="SMART" id="SM00487">
    <property type="entry name" value="DEXDc"/>
    <property type="match status" value="1"/>
</dbReference>
<feature type="domain" description="Helicase C-terminal" evidence="8">
    <location>
        <begin position="233"/>
        <end position="384"/>
    </location>
</feature>
<dbReference type="CDD" id="cd00268">
    <property type="entry name" value="DEADc"/>
    <property type="match status" value="1"/>
</dbReference>
<dbReference type="SMART" id="SM00490">
    <property type="entry name" value="HELICc"/>
    <property type="match status" value="1"/>
</dbReference>
<name>A0A1M6PZI0_9FIRM</name>
<dbReference type="PROSITE" id="PS51192">
    <property type="entry name" value="HELICASE_ATP_BIND_1"/>
    <property type="match status" value="1"/>
</dbReference>
<dbReference type="EMBL" id="FRAR01000007">
    <property type="protein sequence ID" value="SHK13311.1"/>
    <property type="molecule type" value="Genomic_DNA"/>
</dbReference>
<dbReference type="SUPFAM" id="SSF52540">
    <property type="entry name" value="P-loop containing nucleoside triphosphate hydrolases"/>
    <property type="match status" value="1"/>
</dbReference>
<accession>A0A1M6PZI0</accession>
<keyword evidence="11" id="KW-1185">Reference proteome</keyword>
<evidence type="ECO:0000256" key="3">
    <source>
        <dbReference type="ARBA" id="ARBA00022806"/>
    </source>
</evidence>
<dbReference type="CDD" id="cd18787">
    <property type="entry name" value="SF2_C_DEAD"/>
    <property type="match status" value="1"/>
</dbReference>
<dbReference type="AlphaFoldDB" id="A0A1M6PZI0"/>
<proteinExistence type="predicted"/>
<dbReference type="Pfam" id="PF00271">
    <property type="entry name" value="Helicase_C"/>
    <property type="match status" value="1"/>
</dbReference>
<dbReference type="GO" id="GO:0005524">
    <property type="term" value="F:ATP binding"/>
    <property type="evidence" value="ECO:0007669"/>
    <property type="project" value="UniProtKB-KW"/>
</dbReference>
<evidence type="ECO:0000256" key="4">
    <source>
        <dbReference type="ARBA" id="ARBA00022840"/>
    </source>
</evidence>
<dbReference type="STRING" id="1121421.SAMN02745123_00812"/>
<dbReference type="GO" id="GO:0005840">
    <property type="term" value="C:ribosome"/>
    <property type="evidence" value="ECO:0007669"/>
    <property type="project" value="TreeGrafter"/>
</dbReference>
<dbReference type="GO" id="GO:0009409">
    <property type="term" value="P:response to cold"/>
    <property type="evidence" value="ECO:0007669"/>
    <property type="project" value="TreeGrafter"/>
</dbReference>
<dbReference type="OrthoDB" id="9805696at2"/>
<keyword evidence="2" id="KW-0378">Hydrolase</keyword>
<evidence type="ECO:0000256" key="5">
    <source>
        <dbReference type="PROSITE-ProRule" id="PRU00552"/>
    </source>
</evidence>
<reference evidence="11" key="1">
    <citation type="submission" date="2016-11" db="EMBL/GenBank/DDBJ databases">
        <authorList>
            <person name="Varghese N."/>
            <person name="Submissions S."/>
        </authorList>
    </citation>
    <scope>NUCLEOTIDE SEQUENCE [LARGE SCALE GENOMIC DNA]</scope>
    <source>
        <strain evidence="11">DSM 10349</strain>
    </source>
</reference>
<dbReference type="PROSITE" id="PS51195">
    <property type="entry name" value="Q_MOTIF"/>
    <property type="match status" value="1"/>
</dbReference>
<evidence type="ECO:0000313" key="10">
    <source>
        <dbReference type="EMBL" id="SHK13311.1"/>
    </source>
</evidence>
<evidence type="ECO:0000256" key="2">
    <source>
        <dbReference type="ARBA" id="ARBA00022801"/>
    </source>
</evidence>